<dbReference type="InterPro" id="IPR010152">
    <property type="entry name" value="CRISPR-assoc_prot_Cas2_sub"/>
</dbReference>
<protein>
    <submittedName>
        <fullName evidence="2">Type I-E CRISPR-associated endoribonuclease Cas2</fullName>
    </submittedName>
</protein>
<accession>A0A372M2N9</accession>
<feature type="compositionally biased region" description="Polar residues" evidence="1">
    <location>
        <begin position="1"/>
        <end position="15"/>
    </location>
</feature>
<evidence type="ECO:0000256" key="1">
    <source>
        <dbReference type="SAM" id="MobiDB-lite"/>
    </source>
</evidence>
<dbReference type="OrthoDB" id="8527479at2"/>
<dbReference type="Proteomes" id="UP000263094">
    <property type="component" value="Unassembled WGS sequence"/>
</dbReference>
<gene>
    <name evidence="2" type="ORF">DY218_18750</name>
</gene>
<dbReference type="EMBL" id="QUAK01000101">
    <property type="protein sequence ID" value="RFU85196.1"/>
    <property type="molecule type" value="Genomic_DNA"/>
</dbReference>
<evidence type="ECO:0000313" key="2">
    <source>
        <dbReference type="EMBL" id="RFU85196.1"/>
    </source>
</evidence>
<reference evidence="2 3" key="1">
    <citation type="submission" date="2018-08" db="EMBL/GenBank/DDBJ databases">
        <title>Isolation, diversity and antifungal activity of Actinobacteria from wheat.</title>
        <authorList>
            <person name="Han C."/>
        </authorList>
    </citation>
    <scope>NUCLEOTIDE SEQUENCE [LARGE SCALE GENOMIC DNA]</scope>
    <source>
        <strain evidence="2 3">NEAU-YY421</strain>
    </source>
</reference>
<proteinExistence type="predicted"/>
<comment type="caution">
    <text evidence="2">The sequence shown here is derived from an EMBL/GenBank/DDBJ whole genome shotgun (WGS) entry which is preliminary data.</text>
</comment>
<evidence type="ECO:0000313" key="3">
    <source>
        <dbReference type="Proteomes" id="UP000263094"/>
    </source>
</evidence>
<organism evidence="2 3">
    <name type="scientific">Streptomyces triticagri</name>
    <dbReference type="NCBI Taxonomy" id="2293568"/>
    <lineage>
        <taxon>Bacteria</taxon>
        <taxon>Bacillati</taxon>
        <taxon>Actinomycetota</taxon>
        <taxon>Actinomycetes</taxon>
        <taxon>Kitasatosporales</taxon>
        <taxon>Streptomycetaceae</taxon>
        <taxon>Streptomyces</taxon>
    </lineage>
</organism>
<dbReference type="Pfam" id="PF09707">
    <property type="entry name" value="Cas_Cas2CT1978"/>
    <property type="match status" value="1"/>
</dbReference>
<keyword evidence="3" id="KW-1185">Reference proteome</keyword>
<dbReference type="RefSeq" id="WP_128557208.1">
    <property type="nucleotide sequence ID" value="NZ_QUAK01000101.1"/>
</dbReference>
<name>A0A372M2N9_9ACTN</name>
<feature type="region of interest" description="Disordered" evidence="1">
    <location>
        <begin position="93"/>
        <end position="116"/>
    </location>
</feature>
<feature type="region of interest" description="Disordered" evidence="1">
    <location>
        <begin position="1"/>
        <end position="24"/>
    </location>
</feature>
<sequence>MLTVQPGSVTLTASHGRQRPPTALPDNFRGALSQLDHRSCFRQLWRAVSARVPEHLREAVADTVENGATVRIYPADTEQGRALRTAGARRRVPTDFDGLTPLPPRPQVKNLQTRHE</sequence>
<dbReference type="AlphaFoldDB" id="A0A372M2N9"/>